<gene>
    <name evidence="1" type="ORF">DFH08DRAFT_646547</name>
</gene>
<dbReference type="AlphaFoldDB" id="A0AAD7E8D8"/>
<accession>A0AAD7E8D8</accession>
<reference evidence="1" key="1">
    <citation type="submission" date="2023-03" db="EMBL/GenBank/DDBJ databases">
        <title>Massive genome expansion in bonnet fungi (Mycena s.s.) driven by repeated elements and novel gene families across ecological guilds.</title>
        <authorList>
            <consortium name="Lawrence Berkeley National Laboratory"/>
            <person name="Harder C.B."/>
            <person name="Miyauchi S."/>
            <person name="Viragh M."/>
            <person name="Kuo A."/>
            <person name="Thoen E."/>
            <person name="Andreopoulos B."/>
            <person name="Lu D."/>
            <person name="Skrede I."/>
            <person name="Drula E."/>
            <person name="Henrissat B."/>
            <person name="Morin E."/>
            <person name="Kohler A."/>
            <person name="Barry K."/>
            <person name="LaButti K."/>
            <person name="Morin E."/>
            <person name="Salamov A."/>
            <person name="Lipzen A."/>
            <person name="Mereny Z."/>
            <person name="Hegedus B."/>
            <person name="Baldrian P."/>
            <person name="Stursova M."/>
            <person name="Weitz H."/>
            <person name="Taylor A."/>
            <person name="Grigoriev I.V."/>
            <person name="Nagy L.G."/>
            <person name="Martin F."/>
            <person name="Kauserud H."/>
        </authorList>
    </citation>
    <scope>NUCLEOTIDE SEQUENCE</scope>
    <source>
        <strain evidence="1">CBHHK002</strain>
    </source>
</reference>
<protein>
    <submittedName>
        <fullName evidence="1">Uncharacterized protein</fullName>
    </submittedName>
</protein>
<organism evidence="1 2">
    <name type="scientific">Mycena albidolilacea</name>
    <dbReference type="NCBI Taxonomy" id="1033008"/>
    <lineage>
        <taxon>Eukaryota</taxon>
        <taxon>Fungi</taxon>
        <taxon>Dikarya</taxon>
        <taxon>Basidiomycota</taxon>
        <taxon>Agaricomycotina</taxon>
        <taxon>Agaricomycetes</taxon>
        <taxon>Agaricomycetidae</taxon>
        <taxon>Agaricales</taxon>
        <taxon>Marasmiineae</taxon>
        <taxon>Mycenaceae</taxon>
        <taxon>Mycena</taxon>
    </lineage>
</organism>
<evidence type="ECO:0000313" key="1">
    <source>
        <dbReference type="EMBL" id="KAJ7302847.1"/>
    </source>
</evidence>
<proteinExistence type="predicted"/>
<comment type="caution">
    <text evidence="1">The sequence shown here is derived from an EMBL/GenBank/DDBJ whole genome shotgun (WGS) entry which is preliminary data.</text>
</comment>
<dbReference type="EMBL" id="JARIHO010000111">
    <property type="protein sequence ID" value="KAJ7302847.1"/>
    <property type="molecule type" value="Genomic_DNA"/>
</dbReference>
<sequence length="131" mass="15405">PVWKDIVYLWWALEEIWNFATSTKSLPTTQCSKAVGVWVKNTRKGVPYVRTSDEVDGQWWAWWKGINPSWRVRNEELLQTGDGSWDVLKCPGQNGLLNIVITLKWWHSCMETPSENWKRVVADLKWVLENM</sequence>
<name>A0AAD7E8D8_9AGAR</name>
<feature type="non-terminal residue" evidence="1">
    <location>
        <position position="1"/>
    </location>
</feature>
<feature type="non-terminal residue" evidence="1">
    <location>
        <position position="131"/>
    </location>
</feature>
<keyword evidence="2" id="KW-1185">Reference proteome</keyword>
<dbReference type="Proteomes" id="UP001218218">
    <property type="component" value="Unassembled WGS sequence"/>
</dbReference>
<evidence type="ECO:0000313" key="2">
    <source>
        <dbReference type="Proteomes" id="UP001218218"/>
    </source>
</evidence>